<dbReference type="OrthoDB" id="5178565at2"/>
<reference evidence="3" key="2">
    <citation type="submission" date="2016-01" db="EMBL/GenBank/DDBJ databases">
        <title>First complete genome sequence of a species in the genus Microterricola, an extremophilic cold active enzyme producing strain ERGS5:02 isolated from Sikkim Himalaya.</title>
        <authorList>
            <person name="Kumar R."/>
            <person name="Singh D."/>
            <person name="Swarnkar M.K."/>
        </authorList>
    </citation>
    <scope>NUCLEOTIDE SEQUENCE [LARGE SCALE GENOMIC DNA]</scope>
    <source>
        <strain evidence="3">ERGS5:02</strain>
    </source>
</reference>
<evidence type="ECO:0000313" key="2">
    <source>
        <dbReference type="EMBL" id="AMB58108.1"/>
    </source>
</evidence>
<evidence type="ECO:0000313" key="3">
    <source>
        <dbReference type="Proteomes" id="UP000058305"/>
    </source>
</evidence>
<gene>
    <name evidence="2" type="ORF">AWU67_03665</name>
</gene>
<dbReference type="AlphaFoldDB" id="A0A0Y0N6G7"/>
<proteinExistence type="predicted"/>
<dbReference type="RefSeq" id="WP_067226803.1">
    <property type="nucleotide sequence ID" value="NZ_CP014145.1"/>
</dbReference>
<reference evidence="2 3" key="1">
    <citation type="journal article" date="2016" name="J. Biotechnol.">
        <title>First complete genome sequence of a species in the genus Microterricola, an extremophilic cold active enzyme producing bacterial strain ERGS5:02 isolated from Sikkim Himalaya.</title>
        <authorList>
            <person name="Himanshu"/>
            <person name="Swarnkar M.K."/>
            <person name="Singh D."/>
            <person name="Kumar R."/>
        </authorList>
    </citation>
    <scope>NUCLEOTIDE SEQUENCE [LARGE SCALE GENOMIC DNA]</scope>
    <source>
        <strain evidence="2 3">ERGS5:02</strain>
    </source>
</reference>
<name>A0A0Y0N6G7_9MICO</name>
<organism evidence="2 3">
    <name type="scientific">Microterricola viridarii</name>
    <dbReference type="NCBI Taxonomy" id="412690"/>
    <lineage>
        <taxon>Bacteria</taxon>
        <taxon>Bacillati</taxon>
        <taxon>Actinomycetota</taxon>
        <taxon>Actinomycetes</taxon>
        <taxon>Micrococcales</taxon>
        <taxon>Microbacteriaceae</taxon>
        <taxon>Microterricola</taxon>
    </lineage>
</organism>
<dbReference type="EMBL" id="CP014145">
    <property type="protein sequence ID" value="AMB58108.1"/>
    <property type="molecule type" value="Genomic_DNA"/>
</dbReference>
<keyword evidence="3" id="KW-1185">Reference proteome</keyword>
<dbReference type="Proteomes" id="UP000058305">
    <property type="component" value="Chromosome"/>
</dbReference>
<accession>A0A0Y0N6G7</accession>
<evidence type="ECO:0000256" key="1">
    <source>
        <dbReference type="SAM" id="MobiDB-lite"/>
    </source>
</evidence>
<feature type="region of interest" description="Disordered" evidence="1">
    <location>
        <begin position="1"/>
        <end position="20"/>
    </location>
</feature>
<protein>
    <submittedName>
        <fullName evidence="2">Uncharacterized protein</fullName>
    </submittedName>
</protein>
<sequence>MSDLAKHLPLSQGQRGDDSAVDGDWSGALALVLHRIAGMLERMPAERWAAAGGCPGWSPAESAALLLWRLRTPARERRSALWGELPRHPLRPAQALEQRVRASAERTTAGAIAELKALADQPATQPARIGDLAAAVCAAIDISAAEGAASGIAPLTSGAVALYQVQRAPYAVRAAVRGSRLYAADADWSVGRGTVRESDAETILRFLFGRGTRLPGS</sequence>
<dbReference type="KEGG" id="mvd:AWU67_03665"/>